<feature type="region of interest" description="Disordered" evidence="2">
    <location>
        <begin position="119"/>
        <end position="146"/>
    </location>
</feature>
<dbReference type="NCBIfam" id="NF038228">
    <property type="entry name" value="IcmH_DotU_IVB"/>
    <property type="match status" value="1"/>
</dbReference>
<evidence type="ECO:0000313" key="5">
    <source>
        <dbReference type="EMBL" id="SDD16432.1"/>
    </source>
</evidence>
<dbReference type="Proteomes" id="UP000198908">
    <property type="component" value="Unassembled WGS sequence"/>
</dbReference>
<dbReference type="CDD" id="cd07185">
    <property type="entry name" value="OmpA_C-like"/>
    <property type="match status" value="1"/>
</dbReference>
<dbReference type="InterPro" id="IPR006665">
    <property type="entry name" value="OmpA-like"/>
</dbReference>
<dbReference type="EMBL" id="FMYQ01000015">
    <property type="protein sequence ID" value="SDD16432.1"/>
    <property type="molecule type" value="Genomic_DNA"/>
</dbReference>
<dbReference type="STRING" id="416944.SAMN05421548_11581"/>
<dbReference type="PANTHER" id="PTHR38033">
    <property type="entry name" value="MEMBRANE PROTEIN-RELATED"/>
    <property type="match status" value="1"/>
</dbReference>
<evidence type="ECO:0000256" key="1">
    <source>
        <dbReference type="PROSITE-ProRule" id="PRU00473"/>
    </source>
</evidence>
<accession>A0A1G6SHR1</accession>
<dbReference type="NCBIfam" id="TIGR03349">
    <property type="entry name" value="IV_VI_DotU"/>
    <property type="match status" value="1"/>
</dbReference>
<feature type="transmembrane region" description="Helical" evidence="3">
    <location>
        <begin position="256"/>
        <end position="276"/>
    </location>
</feature>
<gene>
    <name evidence="5" type="ORF">SAMN05421548_11581</name>
</gene>
<name>A0A1G6SHR1_9BURK</name>
<protein>
    <submittedName>
        <fullName evidence="5">Type VI secretion system protein ImpK</fullName>
    </submittedName>
</protein>
<dbReference type="NCBIfam" id="TIGR03350">
    <property type="entry name" value="type_VI_ompA"/>
    <property type="match status" value="1"/>
</dbReference>
<organism evidence="5 6">
    <name type="scientific">Paraburkholderia lycopersici</name>
    <dbReference type="NCBI Taxonomy" id="416944"/>
    <lineage>
        <taxon>Bacteria</taxon>
        <taxon>Pseudomonadati</taxon>
        <taxon>Pseudomonadota</taxon>
        <taxon>Betaproteobacteria</taxon>
        <taxon>Burkholderiales</taxon>
        <taxon>Burkholderiaceae</taxon>
        <taxon>Paraburkholderia</taxon>
    </lineage>
</organism>
<dbReference type="AlphaFoldDB" id="A0A1G6SHR1"/>
<evidence type="ECO:0000259" key="4">
    <source>
        <dbReference type="PROSITE" id="PS51123"/>
    </source>
</evidence>
<evidence type="ECO:0000256" key="2">
    <source>
        <dbReference type="SAM" id="MobiDB-lite"/>
    </source>
</evidence>
<dbReference type="Gene3D" id="1.25.40.590">
    <property type="entry name" value="Type IV / VI secretion system, DotU"/>
    <property type="match status" value="1"/>
</dbReference>
<dbReference type="GO" id="GO:0016020">
    <property type="term" value="C:membrane"/>
    <property type="evidence" value="ECO:0007669"/>
    <property type="project" value="UniProtKB-UniRule"/>
</dbReference>
<keyword evidence="1 3" id="KW-0472">Membrane</keyword>
<dbReference type="InterPro" id="IPR017733">
    <property type="entry name" value="OmpA-like_dom_proteobacteria"/>
</dbReference>
<sequence>MTPHATTTPEWLAPEFNAKPATPRHGPPPGEPAGARLAAIKAADNPLLEAARPLLRALADMPAQLDRERVEALRNVLEQEVRIFQKLCEQASIRRDHMLGARYCLCTAIDEAAMQTAWGKNSQSGSYGPHSAQSAMDDGTSTVSGKTRDTGVEWITRGLATIFHEDRQGGDKVYLLIGRLMADPQEHLDLLEVIYRILSLGFEGRYRFEAGGHRKHEAVRQRIYNEIMAGRGMVPVALSPHWQSDAKGRRASFHDFPVWITVALLSLVLLGCFGYFKYRLHSRSTELQKQIADIGHMAPPPAPAPPLLRLKTLLTDEIAAGTVSVDEDTHHSSVTFRGDSMFPPGGASVNASMGPLIAKIAAEIARVPGKVTVRGYTDNVPIRSRQFASNEALSEERATQVMQMLQAAGVAANRLEAVGKGDADPVGDNSTPQGRAQNRRVEIAVAQ</sequence>
<feature type="region of interest" description="Disordered" evidence="2">
    <location>
        <begin position="419"/>
        <end position="447"/>
    </location>
</feature>
<keyword evidence="6" id="KW-1185">Reference proteome</keyword>
<dbReference type="PROSITE" id="PS51123">
    <property type="entry name" value="OMPA_2"/>
    <property type="match status" value="1"/>
</dbReference>
<dbReference type="InterPro" id="IPR017732">
    <property type="entry name" value="T4/T6SS_DotU"/>
</dbReference>
<keyword evidence="3" id="KW-0812">Transmembrane</keyword>
<dbReference type="NCBIfam" id="NF005999">
    <property type="entry name" value="PRK08126.1"/>
    <property type="match status" value="1"/>
</dbReference>
<evidence type="ECO:0000313" key="6">
    <source>
        <dbReference type="Proteomes" id="UP000198908"/>
    </source>
</evidence>
<feature type="compositionally biased region" description="Polar residues" evidence="2">
    <location>
        <begin position="119"/>
        <end position="145"/>
    </location>
</feature>
<dbReference type="OrthoDB" id="345640at2"/>
<dbReference type="PANTHER" id="PTHR38033:SF1">
    <property type="entry name" value="DOTU FAMILY TYPE IV_VI SECRETION SYSTEM PROTEIN"/>
    <property type="match status" value="1"/>
</dbReference>
<proteinExistence type="predicted"/>
<dbReference type="Gene3D" id="3.30.1330.60">
    <property type="entry name" value="OmpA-like domain"/>
    <property type="match status" value="1"/>
</dbReference>
<feature type="region of interest" description="Disordered" evidence="2">
    <location>
        <begin position="1"/>
        <end position="33"/>
    </location>
</feature>
<dbReference type="Pfam" id="PF09850">
    <property type="entry name" value="DotU"/>
    <property type="match status" value="1"/>
</dbReference>
<dbReference type="InterPro" id="IPR036737">
    <property type="entry name" value="OmpA-like_sf"/>
</dbReference>
<keyword evidence="3" id="KW-1133">Transmembrane helix</keyword>
<evidence type="ECO:0000256" key="3">
    <source>
        <dbReference type="SAM" id="Phobius"/>
    </source>
</evidence>
<dbReference type="Pfam" id="PF00691">
    <property type="entry name" value="OmpA"/>
    <property type="match status" value="1"/>
</dbReference>
<dbReference type="SUPFAM" id="SSF103088">
    <property type="entry name" value="OmpA-like"/>
    <property type="match status" value="1"/>
</dbReference>
<feature type="domain" description="OmpA-like" evidence="4">
    <location>
        <begin position="329"/>
        <end position="447"/>
    </location>
</feature>
<dbReference type="InterPro" id="IPR038522">
    <property type="entry name" value="T4/T6SS_DotU_sf"/>
</dbReference>
<reference evidence="6" key="1">
    <citation type="submission" date="2016-09" db="EMBL/GenBank/DDBJ databases">
        <authorList>
            <person name="Varghese N."/>
            <person name="Submissions S."/>
        </authorList>
    </citation>
    <scope>NUCLEOTIDE SEQUENCE [LARGE SCALE GENOMIC DNA]</scope>
    <source>
        <strain evidence="6">TNe-862</strain>
    </source>
</reference>